<gene>
    <name evidence="1" type="primary">53</name>
    <name evidence="1" type="ORF">Acj133p153</name>
</gene>
<keyword evidence="2" id="KW-1185">Reference proteome</keyword>
<dbReference type="EMBL" id="HM114315">
    <property type="protein sequence ID" value="ADJ19468.1"/>
    <property type="molecule type" value="Genomic_DNA"/>
</dbReference>
<name>D9I687_9CAUD</name>
<dbReference type="InterPro" id="IPR022607">
    <property type="entry name" value="Phage_T4_Gp53_baseplate_wedge"/>
</dbReference>
<dbReference type="RefSeq" id="YP_004300734.1">
    <property type="nucleotide sequence ID" value="NC_015250.1"/>
</dbReference>
<evidence type="ECO:0000313" key="1">
    <source>
        <dbReference type="EMBL" id="ADJ19468.1"/>
    </source>
</evidence>
<dbReference type="GeneID" id="10323140"/>
<evidence type="ECO:0000313" key="2">
    <source>
        <dbReference type="Proteomes" id="UP000000330"/>
    </source>
</evidence>
<dbReference type="KEGG" id="vg:10323140"/>
<organism evidence="1 2">
    <name type="scientific">Acinetobacter phage 133</name>
    <dbReference type="NCBI Taxonomy" id="2919552"/>
    <lineage>
        <taxon>Viruses</taxon>
        <taxon>Duplodnaviria</taxon>
        <taxon>Heunggongvirae</taxon>
        <taxon>Uroviricota</taxon>
        <taxon>Caudoviricetes</taxon>
        <taxon>Pantevenvirales</taxon>
        <taxon>Straboviridae</taxon>
        <taxon>Tevenvirinae</taxon>
        <taxon>Centumtrigintavirus</taxon>
        <taxon>Centumtrigintavirus cv133</taxon>
        <taxon>Acinetobacter virus 133</taxon>
    </lineage>
</organism>
<proteinExistence type="predicted"/>
<reference evidence="1 2" key="1">
    <citation type="journal article" date="2010" name="Virol. J.">
        <title>Genomes of the T4-related bacteriophages as windows on microbial genome evolution.</title>
        <authorList>
            <person name="Petrov V.M."/>
            <person name="Ratnayaka S."/>
            <person name="Nolan J.M."/>
            <person name="Miller E.S."/>
            <person name="Karam J.D."/>
        </authorList>
    </citation>
    <scope>NUCLEOTIDE SEQUENCE [LARGE SCALE GENOMIC DNA]</scope>
    <source>
        <strain evidence="1">Acj133</strain>
    </source>
</reference>
<dbReference type="Pfam" id="PF11246">
    <property type="entry name" value="Phage_gp53"/>
    <property type="match status" value="1"/>
</dbReference>
<accession>D9I687</accession>
<dbReference type="Proteomes" id="UP000000330">
    <property type="component" value="Segment"/>
</dbReference>
<sequence length="188" mass="21900">MLLSFYNPIQYAAKTVDPNAPPVLMTQIFRNYQSYFNTVAKRYRLMSFNIQGAPRPEQLANTLYGNPQLYWVLLMCNNVYDPYHGWIKPQQVVYQSVRQVHPEPGVAYHLDIKGERYYNLVESAPGSGQWFDKGDISQDHRQYQGPLAAVSYSEAAILENERLRKIKIINPSDMEQFLSDFIKELERN</sequence>
<protein>
    <submittedName>
        <fullName evidence="1">Gp53 baseplate wedge completion</fullName>
    </submittedName>
</protein>